<dbReference type="AlphaFoldDB" id="A0A443S2M2"/>
<dbReference type="Pfam" id="PF00109">
    <property type="entry name" value="ketoacyl-synt"/>
    <property type="match status" value="1"/>
</dbReference>
<dbReference type="VEuPathDB" id="VectorBase:LDEU010264"/>
<proteinExistence type="predicted"/>
<sequence>MMHENDIVISGISGRYPNSDNVYELWNNLTSGQSMLTTDDQRWPLLKF</sequence>
<dbReference type="GO" id="GO:0016746">
    <property type="term" value="F:acyltransferase activity"/>
    <property type="evidence" value="ECO:0007669"/>
    <property type="project" value="InterPro"/>
</dbReference>
<name>A0A443S2M2_9ACAR</name>
<evidence type="ECO:0000313" key="2">
    <source>
        <dbReference type="EMBL" id="RWS21776.1"/>
    </source>
</evidence>
<accession>A0A443S2M2</accession>
<dbReference type="EMBL" id="NCKV01010898">
    <property type="protein sequence ID" value="RWS21776.1"/>
    <property type="molecule type" value="Genomic_DNA"/>
</dbReference>
<dbReference type="InterPro" id="IPR014030">
    <property type="entry name" value="Ketoacyl_synth_N"/>
</dbReference>
<dbReference type="Gene3D" id="3.40.47.10">
    <property type="match status" value="1"/>
</dbReference>
<gene>
    <name evidence="2" type="ORF">B4U80_10835</name>
</gene>
<organism evidence="2 3">
    <name type="scientific">Leptotrombidium deliense</name>
    <dbReference type="NCBI Taxonomy" id="299467"/>
    <lineage>
        <taxon>Eukaryota</taxon>
        <taxon>Metazoa</taxon>
        <taxon>Ecdysozoa</taxon>
        <taxon>Arthropoda</taxon>
        <taxon>Chelicerata</taxon>
        <taxon>Arachnida</taxon>
        <taxon>Acari</taxon>
        <taxon>Acariformes</taxon>
        <taxon>Trombidiformes</taxon>
        <taxon>Prostigmata</taxon>
        <taxon>Anystina</taxon>
        <taxon>Parasitengona</taxon>
        <taxon>Trombiculoidea</taxon>
        <taxon>Trombiculidae</taxon>
        <taxon>Leptotrombidium</taxon>
    </lineage>
</organism>
<keyword evidence="3" id="KW-1185">Reference proteome</keyword>
<reference evidence="2 3" key="1">
    <citation type="journal article" date="2018" name="Gigascience">
        <title>Genomes of trombidid mites reveal novel predicted allergens and laterally-transferred genes associated with secondary metabolism.</title>
        <authorList>
            <person name="Dong X."/>
            <person name="Chaisiri K."/>
            <person name="Xia D."/>
            <person name="Armstrong S.D."/>
            <person name="Fang Y."/>
            <person name="Donnelly M.J."/>
            <person name="Kadowaki T."/>
            <person name="McGarry J.W."/>
            <person name="Darby A.C."/>
            <person name="Makepeace B.L."/>
        </authorList>
    </citation>
    <scope>NUCLEOTIDE SEQUENCE [LARGE SCALE GENOMIC DNA]</scope>
    <source>
        <strain evidence="2">UoL-UT</strain>
    </source>
</reference>
<dbReference type="OrthoDB" id="6538045at2759"/>
<dbReference type="STRING" id="299467.A0A443S2M2"/>
<dbReference type="SUPFAM" id="SSF53901">
    <property type="entry name" value="Thiolase-like"/>
    <property type="match status" value="1"/>
</dbReference>
<feature type="domain" description="Beta-ketoacyl synthase-like N-terminal" evidence="1">
    <location>
        <begin position="5"/>
        <end position="45"/>
    </location>
</feature>
<protein>
    <submittedName>
        <fullName evidence="2">Fatty acid synthase-like protein</fullName>
    </submittedName>
</protein>
<evidence type="ECO:0000259" key="1">
    <source>
        <dbReference type="Pfam" id="PF00109"/>
    </source>
</evidence>
<comment type="caution">
    <text evidence="2">The sequence shown here is derived from an EMBL/GenBank/DDBJ whole genome shotgun (WGS) entry which is preliminary data.</text>
</comment>
<evidence type="ECO:0000313" key="3">
    <source>
        <dbReference type="Proteomes" id="UP000288716"/>
    </source>
</evidence>
<dbReference type="Proteomes" id="UP000288716">
    <property type="component" value="Unassembled WGS sequence"/>
</dbReference>
<dbReference type="InterPro" id="IPR016039">
    <property type="entry name" value="Thiolase-like"/>
</dbReference>